<dbReference type="InterPro" id="IPR029062">
    <property type="entry name" value="Class_I_gatase-like"/>
</dbReference>
<dbReference type="Pfam" id="PF00425">
    <property type="entry name" value="Chorismate_bind"/>
    <property type="match status" value="1"/>
</dbReference>
<evidence type="ECO:0000259" key="6">
    <source>
        <dbReference type="Pfam" id="PF00425"/>
    </source>
</evidence>
<feature type="domain" description="Chorismate-utilising enzyme C-terminal" evidence="6">
    <location>
        <begin position="448"/>
        <end position="702"/>
    </location>
</feature>
<evidence type="ECO:0000259" key="5">
    <source>
        <dbReference type="Pfam" id="PF00117"/>
    </source>
</evidence>
<dbReference type="Pfam" id="PF04715">
    <property type="entry name" value="Anth_synt_I_N"/>
    <property type="match status" value="1"/>
</dbReference>
<dbReference type="SUPFAM" id="SSF56322">
    <property type="entry name" value="ADC synthase"/>
    <property type="match status" value="1"/>
</dbReference>
<dbReference type="PROSITE" id="PS51273">
    <property type="entry name" value="GATASE_TYPE_1"/>
    <property type="match status" value="1"/>
</dbReference>
<evidence type="ECO:0000256" key="2">
    <source>
        <dbReference type="ARBA" id="ARBA00013139"/>
    </source>
</evidence>
<evidence type="ECO:0000259" key="7">
    <source>
        <dbReference type="Pfam" id="PF04715"/>
    </source>
</evidence>
<dbReference type="GO" id="GO:0009396">
    <property type="term" value="P:folic acid-containing compound biosynthetic process"/>
    <property type="evidence" value="ECO:0007669"/>
    <property type="project" value="InterPro"/>
</dbReference>
<dbReference type="InterPro" id="IPR019999">
    <property type="entry name" value="Anth_synth_I-like"/>
</dbReference>
<accession>A0A2I6J4A4</accession>
<dbReference type="InterPro" id="IPR005801">
    <property type="entry name" value="ADC_synthase"/>
</dbReference>
<evidence type="ECO:0000256" key="3">
    <source>
        <dbReference type="ARBA" id="ARBA00022679"/>
    </source>
</evidence>
<feature type="domain" description="Glutamine amidotransferase" evidence="5">
    <location>
        <begin position="4"/>
        <end position="187"/>
    </location>
</feature>
<dbReference type="PRINTS" id="PR00096">
    <property type="entry name" value="GATASE"/>
</dbReference>
<dbReference type="Pfam" id="PF00117">
    <property type="entry name" value="GATase"/>
    <property type="match status" value="1"/>
</dbReference>
<dbReference type="GO" id="GO:0000162">
    <property type="term" value="P:L-tryptophan biosynthetic process"/>
    <property type="evidence" value="ECO:0007669"/>
    <property type="project" value="TreeGrafter"/>
</dbReference>
<dbReference type="Gene3D" id="3.60.120.10">
    <property type="entry name" value="Anthranilate synthase"/>
    <property type="match status" value="1"/>
</dbReference>
<dbReference type="SUPFAM" id="SSF52317">
    <property type="entry name" value="Class I glutamine amidotransferase-like"/>
    <property type="match status" value="1"/>
</dbReference>
<dbReference type="InterPro" id="IPR006805">
    <property type="entry name" value="Anth_synth_I_N"/>
</dbReference>
<sequence>MRCLLIDNYDSFTWNLADQIGRAFGEAPIVVHNDEDDWDGLRARHRFDCVVISPGPGSVTREADVHVSRQAIARSGLPLLGVCLGFQGIAHAHGGRIVHAPVPYHGRASAVHHDGSDLFAGVPTPFEAIRYHSLIVASPLPPDLVATAHADPGLIMALRHRRLPQWGVQFHPESILTEHGIDLIANFRDLAHAHQRRPSVNLTLPSAASAPVEQAPVASTLDEQAPIAAPLDAAMPVMASDAGPATRVRSLRVVCRPLDGVGDPEAVFSALFAGRANAFWLDSQVALDDSAGCSFMGAVDDADLLAYRIDEDDAALSRGQGLLADMERELEEAVIEDGIAEDGKRLPFDFRGGFVGFLGYEMKALFDGDRGEGNPTPDALWMRVRRFLAFDHASARAWALALAFEDESAEAEAWIDSVAAAAAQARGDEAPVPSQGLQALEVDMDLGRDDYLAAIGECQRAIVDGETYQVCLTNHFRFRAKLDPYALYRQMRRGNAAPFGAFLRGRGIVVLSTSPERFLRVDGSGRVQTKPIKGTARRSGDPQLDARYARELAESVKDGAENLMIVDLMRNDLNRASVAGTVEVPELRVVESYRTVHQLVSTVESQLRPDCSLIDLVRATFPGGSISGAPKKRTMEIIDRLERSPRGVYCGSIGYLGYNRVADLNIGIRTLSYDGATVAFGAGGAITYLSDPEAEFQEVLLKAEAVLRPVWRYLGDGGDGFAYELEAERLRLRVAKD</sequence>
<dbReference type="GO" id="GO:0005737">
    <property type="term" value="C:cytoplasm"/>
    <property type="evidence" value="ECO:0007669"/>
    <property type="project" value="TreeGrafter"/>
</dbReference>
<proteinExistence type="inferred from homology"/>
<dbReference type="GO" id="GO:0008153">
    <property type="term" value="P:4-aminobenzoate biosynthetic process"/>
    <property type="evidence" value="ECO:0007669"/>
    <property type="project" value="TreeGrafter"/>
</dbReference>
<dbReference type="CDD" id="cd01743">
    <property type="entry name" value="GATase1_Anthranilate_Synthase"/>
    <property type="match status" value="1"/>
</dbReference>
<keyword evidence="3" id="KW-0808">Transferase</keyword>
<dbReference type="PANTHER" id="PTHR11236">
    <property type="entry name" value="AMINOBENZOATE/ANTHRANILATE SYNTHASE"/>
    <property type="match status" value="1"/>
</dbReference>
<dbReference type="GO" id="GO:0046820">
    <property type="term" value="F:4-amino-4-deoxychorismate synthase activity"/>
    <property type="evidence" value="ECO:0007669"/>
    <property type="project" value="UniProtKB-EC"/>
</dbReference>
<dbReference type="Gene3D" id="3.40.50.880">
    <property type="match status" value="1"/>
</dbReference>
<evidence type="ECO:0000256" key="4">
    <source>
        <dbReference type="ARBA" id="ARBA00022962"/>
    </source>
</evidence>
<comment type="similarity">
    <text evidence="1">In the C-terminal section; belongs to the anthranilate synthase component I family.</text>
</comment>
<keyword evidence="4" id="KW-0315">Glutamine amidotransferase</keyword>
<dbReference type="EMBL" id="MG256386">
    <property type="protein sequence ID" value="AUL81564.1"/>
    <property type="molecule type" value="Genomic_DNA"/>
</dbReference>
<organism evidence="8">
    <name type="scientific">Lysobacter antibioticus</name>
    <dbReference type="NCBI Taxonomy" id="84531"/>
    <lineage>
        <taxon>Bacteria</taxon>
        <taxon>Pseudomonadati</taxon>
        <taxon>Pseudomonadota</taxon>
        <taxon>Gammaproteobacteria</taxon>
        <taxon>Lysobacterales</taxon>
        <taxon>Lysobacteraceae</taxon>
        <taxon>Lysobacter</taxon>
    </lineage>
</organism>
<dbReference type="InterPro" id="IPR006221">
    <property type="entry name" value="TrpG/PapA_dom"/>
</dbReference>
<dbReference type="PRINTS" id="PR00097">
    <property type="entry name" value="ANTSNTHASEII"/>
</dbReference>
<dbReference type="AlphaFoldDB" id="A0A2I6J4A4"/>
<protein>
    <recommendedName>
        <fullName evidence="2">aminodeoxychorismate synthase</fullName>
        <ecNumber evidence="2">2.6.1.85</ecNumber>
    </recommendedName>
</protein>
<dbReference type="InterPro" id="IPR015890">
    <property type="entry name" value="Chorismate_C"/>
</dbReference>
<dbReference type="PANTHER" id="PTHR11236:SF18">
    <property type="entry name" value="AMINODEOXYCHORISMATE SYNTHASE"/>
    <property type="match status" value="1"/>
</dbReference>
<dbReference type="NCBIfam" id="TIGR00566">
    <property type="entry name" value="trpG_papA"/>
    <property type="match status" value="1"/>
</dbReference>
<evidence type="ECO:0000313" key="8">
    <source>
        <dbReference type="EMBL" id="AUL81564.1"/>
    </source>
</evidence>
<dbReference type="EC" id="2.6.1.85" evidence="2"/>
<feature type="domain" description="Anthranilate synthase component I N-terminal" evidence="7">
    <location>
        <begin position="263"/>
        <end position="395"/>
    </location>
</feature>
<dbReference type="InterPro" id="IPR005802">
    <property type="entry name" value="ADC_synth_comp_1"/>
</dbReference>
<dbReference type="InterPro" id="IPR017926">
    <property type="entry name" value="GATASE"/>
</dbReference>
<evidence type="ECO:0000256" key="1">
    <source>
        <dbReference type="ARBA" id="ARBA00005970"/>
    </source>
</evidence>
<reference evidence="8" key="1">
    <citation type="journal article" date="2017" name="J. Agric. Food Chem.">
        <title>Production of Antifungal p-Aminobenzoic Acid in Lysobacter antibioticus OH13.</title>
        <authorList>
            <person name="Laborda P."/>
            <person name="Zhao Y."/>
            <person name="Ling J."/>
            <person name="Hou R."/>
            <person name="Liu F."/>
        </authorList>
    </citation>
    <scope>NUCLEOTIDE SEQUENCE</scope>
    <source>
        <strain evidence="8">La_2186</strain>
    </source>
</reference>
<name>A0A2I6J4A4_LYSAN</name>
<dbReference type="NCBIfam" id="TIGR00553">
    <property type="entry name" value="pabB"/>
    <property type="match status" value="1"/>
</dbReference>